<dbReference type="STRING" id="646529.Desaci_4484"/>
<dbReference type="Gene3D" id="1.10.10.10">
    <property type="entry name" value="Winged helix-like DNA-binding domain superfamily/Winged helix DNA-binding domain"/>
    <property type="match status" value="1"/>
</dbReference>
<dbReference type="InterPro" id="IPR005149">
    <property type="entry name" value="Tscrpt_reg_PadR_N"/>
</dbReference>
<dbReference type="Pfam" id="PF03551">
    <property type="entry name" value="PadR"/>
    <property type="match status" value="1"/>
</dbReference>
<protein>
    <submittedName>
        <fullName evidence="2">Putative transcriptional regulator</fullName>
    </submittedName>
</protein>
<dbReference type="HOGENOM" id="CLU_089258_4_3_9"/>
<dbReference type="InterPro" id="IPR036388">
    <property type="entry name" value="WH-like_DNA-bd_sf"/>
</dbReference>
<dbReference type="KEGG" id="dai:Desaci_4484"/>
<dbReference type="AlphaFoldDB" id="I4DC03"/>
<evidence type="ECO:0000259" key="1">
    <source>
        <dbReference type="Pfam" id="PF03551"/>
    </source>
</evidence>
<dbReference type="Proteomes" id="UP000002892">
    <property type="component" value="Chromosome"/>
</dbReference>
<organism evidence="2 3">
    <name type="scientific">Desulfosporosinus acidiphilus (strain DSM 22704 / JCM 16185 / SJ4)</name>
    <dbReference type="NCBI Taxonomy" id="646529"/>
    <lineage>
        <taxon>Bacteria</taxon>
        <taxon>Bacillati</taxon>
        <taxon>Bacillota</taxon>
        <taxon>Clostridia</taxon>
        <taxon>Eubacteriales</taxon>
        <taxon>Desulfitobacteriaceae</taxon>
        <taxon>Desulfosporosinus</taxon>
    </lineage>
</organism>
<dbReference type="PANTHER" id="PTHR33169:SF14">
    <property type="entry name" value="TRANSCRIPTIONAL REGULATOR RV3488"/>
    <property type="match status" value="1"/>
</dbReference>
<dbReference type="eggNOG" id="COG1695">
    <property type="taxonomic scope" value="Bacteria"/>
</dbReference>
<name>I4DC03_DESAJ</name>
<keyword evidence="3" id="KW-1185">Reference proteome</keyword>
<sequence>MLSNNELMLLKFVKAKPSYAYEIEKMIEVREIRTWVKIGGTTIYQALDRLCNKGLLKFEIEKEGNMPQRKRYYITDQGNKAFDKATEKILKNNEYYYFDLTVGLFCRHLMDPEVFKQSIQERLKNLNNFVNHFNEKFEKTKELYPTKRLMVKEYLLSHYQLEQQFLEKILREMDEKDE</sequence>
<dbReference type="SUPFAM" id="SSF46785">
    <property type="entry name" value="Winged helix' DNA-binding domain"/>
    <property type="match status" value="1"/>
</dbReference>
<evidence type="ECO:0000313" key="3">
    <source>
        <dbReference type="Proteomes" id="UP000002892"/>
    </source>
</evidence>
<reference evidence="2 3" key="1">
    <citation type="journal article" date="2012" name="J. Bacteriol.">
        <title>Complete genome sequences of Desulfosporosinus orientis DSM765T, Desulfosporosinus youngiae DSM17734T, Desulfosporosinus meridiei DSM13257T, and Desulfosporosinus acidiphilus DSM22704T.</title>
        <authorList>
            <person name="Pester M."/>
            <person name="Brambilla E."/>
            <person name="Alazard D."/>
            <person name="Rattei T."/>
            <person name="Weinmaier T."/>
            <person name="Han J."/>
            <person name="Lucas S."/>
            <person name="Lapidus A."/>
            <person name="Cheng J.F."/>
            <person name="Goodwin L."/>
            <person name="Pitluck S."/>
            <person name="Peters L."/>
            <person name="Ovchinnikova G."/>
            <person name="Teshima H."/>
            <person name="Detter J.C."/>
            <person name="Han C.S."/>
            <person name="Tapia R."/>
            <person name="Land M.L."/>
            <person name="Hauser L."/>
            <person name="Kyrpides N.C."/>
            <person name="Ivanova N.N."/>
            <person name="Pagani I."/>
            <person name="Huntmann M."/>
            <person name="Wei C.L."/>
            <person name="Davenport K.W."/>
            <person name="Daligault H."/>
            <person name="Chain P.S."/>
            <person name="Chen A."/>
            <person name="Mavromatis K."/>
            <person name="Markowitz V."/>
            <person name="Szeto E."/>
            <person name="Mikhailova N."/>
            <person name="Pati A."/>
            <person name="Wagner M."/>
            <person name="Woyke T."/>
            <person name="Ollivier B."/>
            <person name="Klenk H.P."/>
            <person name="Spring S."/>
            <person name="Loy A."/>
        </authorList>
    </citation>
    <scope>NUCLEOTIDE SEQUENCE [LARGE SCALE GENOMIC DNA]</scope>
    <source>
        <strain evidence="3">DSM 22704 / JCM 16185 / SJ4</strain>
    </source>
</reference>
<dbReference type="PANTHER" id="PTHR33169">
    <property type="entry name" value="PADR-FAMILY TRANSCRIPTIONAL REGULATOR"/>
    <property type="match status" value="1"/>
</dbReference>
<accession>I4DC03</accession>
<proteinExistence type="predicted"/>
<dbReference type="InterPro" id="IPR036390">
    <property type="entry name" value="WH_DNA-bd_sf"/>
</dbReference>
<gene>
    <name evidence="2" type="ordered locus">Desaci_4484</name>
</gene>
<feature type="domain" description="Transcription regulator PadR N-terminal" evidence="1">
    <location>
        <begin position="9"/>
        <end position="83"/>
    </location>
</feature>
<dbReference type="EMBL" id="CP003639">
    <property type="protein sequence ID" value="AFM43327.1"/>
    <property type="molecule type" value="Genomic_DNA"/>
</dbReference>
<evidence type="ECO:0000313" key="2">
    <source>
        <dbReference type="EMBL" id="AFM43327.1"/>
    </source>
</evidence>
<dbReference type="InterPro" id="IPR052509">
    <property type="entry name" value="Metal_resp_DNA-bind_regulator"/>
</dbReference>